<gene>
    <name evidence="1" type="ORF">BpHYR1_016615</name>
</gene>
<proteinExistence type="predicted"/>
<comment type="caution">
    <text evidence="1">The sequence shown here is derived from an EMBL/GenBank/DDBJ whole genome shotgun (WGS) entry which is preliminary data.</text>
</comment>
<evidence type="ECO:0000313" key="1">
    <source>
        <dbReference type="EMBL" id="RNA36264.1"/>
    </source>
</evidence>
<keyword evidence="2" id="KW-1185">Reference proteome</keyword>
<accession>A0A3M7SK70</accession>
<dbReference type="Proteomes" id="UP000276133">
    <property type="component" value="Unassembled WGS sequence"/>
</dbReference>
<name>A0A3M7SK70_BRAPC</name>
<protein>
    <submittedName>
        <fullName evidence="1">Uncharacterized protein</fullName>
    </submittedName>
</protein>
<evidence type="ECO:0000313" key="2">
    <source>
        <dbReference type="Proteomes" id="UP000276133"/>
    </source>
</evidence>
<dbReference type="AlphaFoldDB" id="A0A3M7SK70"/>
<reference evidence="1 2" key="1">
    <citation type="journal article" date="2018" name="Sci. Rep.">
        <title>Genomic signatures of local adaptation to the degree of environmental predictability in rotifers.</title>
        <authorList>
            <person name="Franch-Gras L."/>
            <person name="Hahn C."/>
            <person name="Garcia-Roger E.M."/>
            <person name="Carmona M.J."/>
            <person name="Serra M."/>
            <person name="Gomez A."/>
        </authorList>
    </citation>
    <scope>NUCLEOTIDE SEQUENCE [LARGE SCALE GENOMIC DNA]</scope>
    <source>
        <strain evidence="1">HYR1</strain>
    </source>
</reference>
<sequence length="127" mass="14685">MSTTLQIIKYLSLNRNIINLQAHSQQLCRIMMSTKQLKIVRKNIKINNFVLKKVILNLNDRIQTNFTTPKIRIDFEKFCSWKNCSALTEFWYPANKFSYSVGSAMACAAFSLVFLSSSRHNLTTLDV</sequence>
<dbReference type="EMBL" id="REGN01001209">
    <property type="protein sequence ID" value="RNA36264.1"/>
    <property type="molecule type" value="Genomic_DNA"/>
</dbReference>
<organism evidence="1 2">
    <name type="scientific">Brachionus plicatilis</name>
    <name type="common">Marine rotifer</name>
    <name type="synonym">Brachionus muelleri</name>
    <dbReference type="NCBI Taxonomy" id="10195"/>
    <lineage>
        <taxon>Eukaryota</taxon>
        <taxon>Metazoa</taxon>
        <taxon>Spiralia</taxon>
        <taxon>Gnathifera</taxon>
        <taxon>Rotifera</taxon>
        <taxon>Eurotatoria</taxon>
        <taxon>Monogononta</taxon>
        <taxon>Pseudotrocha</taxon>
        <taxon>Ploima</taxon>
        <taxon>Brachionidae</taxon>
        <taxon>Brachionus</taxon>
    </lineage>
</organism>